<dbReference type="SUPFAM" id="SSF54862">
    <property type="entry name" value="4Fe-4S ferredoxins"/>
    <property type="match status" value="1"/>
</dbReference>
<dbReference type="InterPro" id="IPR017871">
    <property type="entry name" value="ABC_transporter-like_CS"/>
</dbReference>
<dbReference type="InterPro" id="IPR003439">
    <property type="entry name" value="ABC_transporter-like_ATP-bd"/>
</dbReference>
<dbReference type="AlphaFoldDB" id="X0T3J8"/>
<feature type="non-terminal residue" evidence="5">
    <location>
        <position position="356"/>
    </location>
</feature>
<name>X0T3J8_9ZZZZ</name>
<feature type="domain" description="ABC transporter" evidence="3">
    <location>
        <begin position="64"/>
        <end position="328"/>
    </location>
</feature>
<dbReference type="Gene3D" id="3.40.50.300">
    <property type="entry name" value="P-loop containing nucleotide triphosphate hydrolases"/>
    <property type="match status" value="1"/>
</dbReference>
<accession>X0T3J8</accession>
<dbReference type="InterPro" id="IPR003593">
    <property type="entry name" value="AAA+_ATPase"/>
</dbReference>
<dbReference type="GO" id="GO:0016887">
    <property type="term" value="F:ATP hydrolysis activity"/>
    <property type="evidence" value="ECO:0007669"/>
    <property type="project" value="InterPro"/>
</dbReference>
<evidence type="ECO:0000256" key="1">
    <source>
        <dbReference type="ARBA" id="ARBA00022741"/>
    </source>
</evidence>
<dbReference type="GO" id="GO:0005524">
    <property type="term" value="F:ATP binding"/>
    <property type="evidence" value="ECO:0007669"/>
    <property type="project" value="UniProtKB-KW"/>
</dbReference>
<dbReference type="InterPro" id="IPR017896">
    <property type="entry name" value="4Fe4S_Fe-S-bd"/>
</dbReference>
<keyword evidence="1" id="KW-0547">Nucleotide-binding</keyword>
<evidence type="ECO:0000313" key="5">
    <source>
        <dbReference type="EMBL" id="GAF82752.1"/>
    </source>
</evidence>
<dbReference type="PROSITE" id="PS00211">
    <property type="entry name" value="ABC_TRANSPORTER_1"/>
    <property type="match status" value="1"/>
</dbReference>
<dbReference type="PROSITE" id="PS51379">
    <property type="entry name" value="4FE4S_FER_2"/>
    <property type="match status" value="1"/>
</dbReference>
<dbReference type="PRINTS" id="PR01868">
    <property type="entry name" value="ABCEFAMILY"/>
</dbReference>
<dbReference type="SUPFAM" id="SSF52540">
    <property type="entry name" value="P-loop containing nucleoside triphosphate hydrolases"/>
    <property type="match status" value="1"/>
</dbReference>
<gene>
    <name evidence="5" type="ORF">S01H1_14268</name>
</gene>
<sequence>MVKRIAVVDNTKLKDMDKKKHIQGLCPVNRAGKDCIYFEDSKLLIDESLCIGCGICVNASPEAIHIINLPEELEQEPIHRYGKNEFELFNLPIPLFGKVVGILGINGIGKSTAIKVLAGILKPNLGKDIKNQRFLGSLRNSKEFQREKEASYDELIEFFKGTEAQAFFEKVKAGKIKIAYKPQQIDLIPKTQKGKVKALLKKVDEKKQLDKIAKQLEIENILDNNIKDISGGELQRVAIAATVLKKANLYIFDEPTSYLDIKQRIKVSKFIKSLADENTAVLIVEHDLIILDYMADLVHIMYGKEACYGVVSQPRTTRTAINVYLSGYLKEENMRFRNYPIKFEKRALIKKTSTNL</sequence>
<reference evidence="5" key="1">
    <citation type="journal article" date="2014" name="Front. Microbiol.">
        <title>High frequency of phylogenetically diverse reductive dehalogenase-homologous genes in deep subseafloor sedimentary metagenomes.</title>
        <authorList>
            <person name="Kawai M."/>
            <person name="Futagami T."/>
            <person name="Toyoda A."/>
            <person name="Takaki Y."/>
            <person name="Nishi S."/>
            <person name="Hori S."/>
            <person name="Arai W."/>
            <person name="Tsubouchi T."/>
            <person name="Morono Y."/>
            <person name="Uchiyama I."/>
            <person name="Ito T."/>
            <person name="Fujiyama A."/>
            <person name="Inagaki F."/>
            <person name="Takami H."/>
        </authorList>
    </citation>
    <scope>NUCLEOTIDE SEQUENCE</scope>
    <source>
        <strain evidence="5">Expedition CK06-06</strain>
    </source>
</reference>
<evidence type="ECO:0008006" key="6">
    <source>
        <dbReference type="Google" id="ProtNLM"/>
    </source>
</evidence>
<proteinExistence type="predicted"/>
<dbReference type="InterPro" id="IPR027417">
    <property type="entry name" value="P-loop_NTPase"/>
</dbReference>
<evidence type="ECO:0000259" key="4">
    <source>
        <dbReference type="PROSITE" id="PS51379"/>
    </source>
</evidence>
<comment type="caution">
    <text evidence="5">The sequence shown here is derived from an EMBL/GenBank/DDBJ whole genome shotgun (WGS) entry which is preliminary data.</text>
</comment>
<keyword evidence="2" id="KW-0067">ATP-binding</keyword>
<evidence type="ECO:0000256" key="2">
    <source>
        <dbReference type="ARBA" id="ARBA00022840"/>
    </source>
</evidence>
<evidence type="ECO:0000259" key="3">
    <source>
        <dbReference type="PROSITE" id="PS50893"/>
    </source>
</evidence>
<dbReference type="EMBL" id="BARS01007411">
    <property type="protein sequence ID" value="GAF82752.1"/>
    <property type="molecule type" value="Genomic_DNA"/>
</dbReference>
<dbReference type="Pfam" id="PF00005">
    <property type="entry name" value="ABC_tran"/>
    <property type="match status" value="1"/>
</dbReference>
<feature type="domain" description="4Fe-4S ferredoxin-type" evidence="4">
    <location>
        <begin position="41"/>
        <end position="72"/>
    </location>
</feature>
<dbReference type="SMART" id="SM00382">
    <property type="entry name" value="AAA"/>
    <property type="match status" value="1"/>
</dbReference>
<protein>
    <recommendedName>
        <fullName evidence="6">Ribosome biogenesis/translation initiation ATPase RLI</fullName>
    </recommendedName>
</protein>
<dbReference type="PROSITE" id="PS50893">
    <property type="entry name" value="ABC_TRANSPORTER_2"/>
    <property type="match status" value="1"/>
</dbReference>
<dbReference type="Pfam" id="PF00037">
    <property type="entry name" value="Fer4"/>
    <property type="match status" value="1"/>
</dbReference>
<dbReference type="InterPro" id="IPR013283">
    <property type="entry name" value="RLI1"/>
</dbReference>
<organism evidence="5">
    <name type="scientific">marine sediment metagenome</name>
    <dbReference type="NCBI Taxonomy" id="412755"/>
    <lineage>
        <taxon>unclassified sequences</taxon>
        <taxon>metagenomes</taxon>
        <taxon>ecological metagenomes</taxon>
    </lineage>
</organism>
<dbReference type="PANTHER" id="PTHR19248">
    <property type="entry name" value="ATP-BINDING TRANSPORT PROTEIN-RELATED"/>
    <property type="match status" value="1"/>
</dbReference>